<evidence type="ECO:0000256" key="2">
    <source>
        <dbReference type="PROSITE-ProRule" id="PRU01122"/>
    </source>
</evidence>
<accession>A0ABY5Y434</accession>
<dbReference type="InterPro" id="IPR027065">
    <property type="entry name" value="Lon_Prtase"/>
</dbReference>
<comment type="similarity">
    <text evidence="2">Belongs to the peptidase S16 family.</text>
</comment>
<proteinExistence type="inferred from homology"/>
<dbReference type="InterPro" id="IPR041699">
    <property type="entry name" value="AAA_32"/>
</dbReference>
<dbReference type="Proteomes" id="UP001058120">
    <property type="component" value="Chromosome"/>
</dbReference>
<sequence>MAKILPLAAEKLHSSLDANKIPWETSDDIPKSLRKDFSQPRAVNALNLAVNIKDNGYNIYLAGENDLGRGYMLYNFLKPIAQKKETPPDLLYVNNFEDTDSPILLKVTAGQGKILKSELAKILQQIKKEIPLRFETEAYEKKRQTILSNFQRIREHFIKEMDTIAEKQGFNLDIDEQGSLTLYPLVEGKRLNDEEFELLDVNIRSEIKRKSDHLLHTMTTVIKKLSKAERDFKQNQKDLEKEVMTDVLHKYFIPFQEKFCKNAGIYQESVNKFFDNMHKDMLENMDLFLVKEGTIPLSLAELSSPVLPTAQDNSSRYELNLFVDNSEIKGAPIIFESHPTFFNVLGCIERESEMGALSTNFTLIKAGSVHKANGGFLAFHIEDILAHPSAWDGLLRVLRANKSKVEDDSNELIKTKTLSPDAFDLDLKVILIGTDQIYETLLENDDRFSKLFKIKAQMSIDTDRTISNIRAWLHNIAHIVNEADLLPFDKEALAALVDYSTLLCEDHTKISLKFPLIRETMIEASALAEMEQRETVTKDYIHKAYQEKMYRSAYIEELFMEEYDRDMIKIQTSGYAVGRVNGLSVTYAGQFEFGLPHQISCTVGVGHGGIIDLERESELAGPIHTKAMMILKSYLVDQFAHNKPLVLTGSLCFEQSYNGIEGDSASGAELVALLSAISKTPINLSLAMTGAVSQAGDIMAVGGVTRKIEGFFKLCEQRGLTGKQGVIIPKDNIEHLMLNERVRNAVAQGLFAIYPVSHVTEALELLTGIPAGKRTKAGNFPKNTLFHTVDAELHELGWLAENSFKTRKKKEK</sequence>
<gene>
    <name evidence="4" type="ORF">JBF11_02190</name>
</gene>
<dbReference type="RefSeq" id="WP_334315748.1">
    <property type="nucleotide sequence ID" value="NZ_CP065938.1"/>
</dbReference>
<dbReference type="Gene3D" id="3.40.50.300">
    <property type="entry name" value="P-loop containing nucleotide triphosphate hydrolases"/>
    <property type="match status" value="2"/>
</dbReference>
<dbReference type="SUPFAM" id="SSF54211">
    <property type="entry name" value="Ribosomal protein S5 domain 2-like"/>
    <property type="match status" value="1"/>
</dbReference>
<feature type="domain" description="Lon proteolytic" evidence="3">
    <location>
        <begin position="574"/>
        <end position="769"/>
    </location>
</feature>
<dbReference type="PRINTS" id="PR00830">
    <property type="entry name" value="ENDOLAPTASE"/>
</dbReference>
<reference evidence="4" key="1">
    <citation type="submission" date="2020-12" db="EMBL/GenBank/DDBJ databases">
        <title>Taurinivorans muris gen. nov., sp. nov., fundamental and realized metabolic niche of a ubiquitous sulfidogenic bacterium in the murine intestine.</title>
        <authorList>
            <person name="Ye H."/>
            <person name="Hanson B.T."/>
            <person name="Loy A."/>
        </authorList>
    </citation>
    <scope>NUCLEOTIDE SEQUENCE</scope>
    <source>
        <strain evidence="4">LT0009</strain>
    </source>
</reference>
<dbReference type="PANTHER" id="PTHR10046">
    <property type="entry name" value="ATP DEPENDENT LON PROTEASE FAMILY MEMBER"/>
    <property type="match status" value="1"/>
</dbReference>
<comment type="catalytic activity">
    <reaction evidence="2">
        <text>Hydrolysis of proteins in presence of ATP.</text>
        <dbReference type="EC" id="3.4.21.53"/>
    </reaction>
</comment>
<keyword evidence="5" id="KW-1185">Reference proteome</keyword>
<feature type="active site" evidence="2">
    <location>
        <position position="707"/>
    </location>
</feature>
<dbReference type="EC" id="3.4.21.53" evidence="2"/>
<dbReference type="InterPro" id="IPR027417">
    <property type="entry name" value="P-loop_NTPase"/>
</dbReference>
<dbReference type="InterPro" id="IPR046844">
    <property type="entry name" value="Lon-like_helical"/>
</dbReference>
<keyword evidence="2" id="KW-0378">Hydrolase</keyword>
<dbReference type="PROSITE" id="PS51786">
    <property type="entry name" value="LON_PROTEOLYTIC"/>
    <property type="match status" value="1"/>
</dbReference>
<evidence type="ECO:0000313" key="5">
    <source>
        <dbReference type="Proteomes" id="UP001058120"/>
    </source>
</evidence>
<dbReference type="InterPro" id="IPR014721">
    <property type="entry name" value="Ribsml_uS5_D2-typ_fold_subgr"/>
</dbReference>
<dbReference type="Pfam" id="PF20437">
    <property type="entry name" value="LonC_helical"/>
    <property type="match status" value="1"/>
</dbReference>
<protein>
    <recommendedName>
        <fullName evidence="2">endopeptidase La</fullName>
        <ecNumber evidence="2">3.4.21.53</ecNumber>
    </recommendedName>
</protein>
<dbReference type="Pfam" id="PF13654">
    <property type="entry name" value="AAA_32"/>
    <property type="match status" value="1"/>
</dbReference>
<evidence type="ECO:0000313" key="4">
    <source>
        <dbReference type="EMBL" id="UWX06147.1"/>
    </source>
</evidence>
<name>A0ABY5Y434_9BACT</name>
<evidence type="ECO:0000259" key="3">
    <source>
        <dbReference type="PROSITE" id="PS51786"/>
    </source>
</evidence>
<organism evidence="4 5">
    <name type="scientific">Taurinivorans muris</name>
    <dbReference type="NCBI Taxonomy" id="2787751"/>
    <lineage>
        <taxon>Bacteria</taxon>
        <taxon>Pseudomonadati</taxon>
        <taxon>Thermodesulfobacteriota</taxon>
        <taxon>Desulfovibrionia</taxon>
        <taxon>Desulfovibrionales</taxon>
        <taxon>Desulfovibrionaceae</taxon>
        <taxon>Taurinivorans</taxon>
    </lineage>
</organism>
<dbReference type="Pfam" id="PF20436">
    <property type="entry name" value="LonB_AAA-LID"/>
    <property type="match status" value="1"/>
</dbReference>
<dbReference type="InterPro" id="IPR020568">
    <property type="entry name" value="Ribosomal_Su5_D2-typ_SF"/>
</dbReference>
<keyword evidence="2" id="KW-0720">Serine protease</keyword>
<dbReference type="EMBL" id="CP065938">
    <property type="protein sequence ID" value="UWX06147.1"/>
    <property type="molecule type" value="Genomic_DNA"/>
</dbReference>
<dbReference type="InterPro" id="IPR046843">
    <property type="entry name" value="LonB_AAA-LID"/>
</dbReference>
<keyword evidence="1 2" id="KW-0645">Protease</keyword>
<dbReference type="Gene3D" id="1.10.8.60">
    <property type="match status" value="1"/>
</dbReference>
<dbReference type="InterPro" id="IPR008269">
    <property type="entry name" value="Lon_proteolytic"/>
</dbReference>
<evidence type="ECO:0000256" key="1">
    <source>
        <dbReference type="ARBA" id="ARBA00022670"/>
    </source>
</evidence>
<dbReference type="Pfam" id="PF05362">
    <property type="entry name" value="Lon_C"/>
    <property type="match status" value="1"/>
</dbReference>
<feature type="active site" evidence="2">
    <location>
        <position position="664"/>
    </location>
</feature>
<dbReference type="Gene3D" id="3.30.230.10">
    <property type="match status" value="1"/>
</dbReference>